<dbReference type="PANTHER" id="PTHR46275">
    <property type="entry name" value="HEPATOCYTE GROWTH FACTOR-REGULATED TYROSINE KINASE SUBSTRATE"/>
    <property type="match status" value="1"/>
</dbReference>
<dbReference type="EMBL" id="JAKWFO010000004">
    <property type="protein sequence ID" value="KAI9637485.1"/>
    <property type="molecule type" value="Genomic_DNA"/>
</dbReference>
<accession>A0AA38LVL3</accession>
<dbReference type="GO" id="GO:0032456">
    <property type="term" value="P:endocytic recycling"/>
    <property type="evidence" value="ECO:0007669"/>
    <property type="project" value="TreeGrafter"/>
</dbReference>
<feature type="region of interest" description="Disordered" evidence="9">
    <location>
        <begin position="522"/>
        <end position="688"/>
    </location>
</feature>
<dbReference type="Gene3D" id="6.10.140.100">
    <property type="match status" value="1"/>
</dbReference>
<dbReference type="InterPro" id="IPR000306">
    <property type="entry name" value="Znf_FYVE"/>
</dbReference>
<dbReference type="PANTHER" id="PTHR46275:SF1">
    <property type="entry name" value="HEPATOCYTE GROWTH FACTOR-REGULATED TYROSINE KINASE SUBSTRATE"/>
    <property type="match status" value="1"/>
</dbReference>
<dbReference type="GO" id="GO:0031623">
    <property type="term" value="P:receptor internalization"/>
    <property type="evidence" value="ECO:0007669"/>
    <property type="project" value="TreeGrafter"/>
</dbReference>
<keyword evidence="4" id="KW-0479">Metal-binding</keyword>
<feature type="region of interest" description="Disordered" evidence="9">
    <location>
        <begin position="277"/>
        <end position="300"/>
    </location>
</feature>
<dbReference type="PROSITE" id="PS50330">
    <property type="entry name" value="UIM"/>
    <property type="match status" value="2"/>
</dbReference>
<feature type="compositionally biased region" description="Polar residues" evidence="9">
    <location>
        <begin position="663"/>
        <end position="675"/>
    </location>
</feature>
<evidence type="ECO:0000313" key="12">
    <source>
        <dbReference type="EMBL" id="KAI9637485.1"/>
    </source>
</evidence>
<evidence type="ECO:0000256" key="6">
    <source>
        <dbReference type="ARBA" id="ARBA00022771"/>
    </source>
</evidence>
<keyword evidence="13" id="KW-1185">Reference proteome</keyword>
<evidence type="ECO:0000256" key="5">
    <source>
        <dbReference type="ARBA" id="ARBA00022753"/>
    </source>
</evidence>
<feature type="compositionally biased region" description="Basic and acidic residues" evidence="9">
    <location>
        <begin position="676"/>
        <end position="688"/>
    </location>
</feature>
<feature type="compositionally biased region" description="Low complexity" evidence="9">
    <location>
        <begin position="620"/>
        <end position="660"/>
    </location>
</feature>
<dbReference type="PROSITE" id="PS50178">
    <property type="entry name" value="ZF_FYVE"/>
    <property type="match status" value="1"/>
</dbReference>
<feature type="region of interest" description="Disordered" evidence="9">
    <location>
        <begin position="313"/>
        <end position="335"/>
    </location>
</feature>
<dbReference type="SMART" id="SM00726">
    <property type="entry name" value="UIM"/>
    <property type="match status" value="2"/>
</dbReference>
<dbReference type="InterPro" id="IPR003903">
    <property type="entry name" value="UIM_dom"/>
</dbReference>
<comment type="subcellular location">
    <subcellularLocation>
        <location evidence="1">Endosome membrane</location>
        <topology evidence="1">Peripheral membrane protein</topology>
        <orientation evidence="1">Cytoplasmic side</orientation>
    </subcellularLocation>
</comment>
<evidence type="ECO:0000256" key="3">
    <source>
        <dbReference type="ARBA" id="ARBA00017753"/>
    </source>
</evidence>
<comment type="caution">
    <text evidence="12">The sequence shown here is derived from an EMBL/GenBank/DDBJ whole genome shotgun (WGS) entry which is preliminary data.</text>
</comment>
<keyword evidence="5" id="KW-0967">Endosome</keyword>
<organism evidence="12 13">
    <name type="scientific">Dioszegia hungarica</name>
    <dbReference type="NCBI Taxonomy" id="4972"/>
    <lineage>
        <taxon>Eukaryota</taxon>
        <taxon>Fungi</taxon>
        <taxon>Dikarya</taxon>
        <taxon>Basidiomycota</taxon>
        <taxon>Agaricomycotina</taxon>
        <taxon>Tremellomycetes</taxon>
        <taxon>Tremellales</taxon>
        <taxon>Bulleribasidiaceae</taxon>
        <taxon>Dioszegia</taxon>
    </lineage>
</organism>
<feature type="compositionally biased region" description="Low complexity" evidence="9">
    <location>
        <begin position="433"/>
        <end position="448"/>
    </location>
</feature>
<comment type="similarity">
    <text evidence="2">Belongs to the VPS27 family.</text>
</comment>
<protein>
    <recommendedName>
        <fullName evidence="3">Vacuolar protein sorting-associated protein 27</fullName>
    </recommendedName>
</protein>
<proteinExistence type="inferred from homology"/>
<dbReference type="Gene3D" id="3.30.40.10">
    <property type="entry name" value="Zinc/RING finger domain, C3HC4 (zinc finger)"/>
    <property type="match status" value="1"/>
</dbReference>
<dbReference type="GO" id="GO:0043130">
    <property type="term" value="F:ubiquitin binding"/>
    <property type="evidence" value="ECO:0007669"/>
    <property type="project" value="InterPro"/>
</dbReference>
<reference evidence="12" key="1">
    <citation type="journal article" date="2022" name="G3 (Bethesda)">
        <title>High quality genome of the basidiomycete yeast Dioszegia hungarica PDD-24b-2 isolated from cloud water.</title>
        <authorList>
            <person name="Jarrige D."/>
            <person name="Haridas S."/>
            <person name="Bleykasten-Grosshans C."/>
            <person name="Joly M."/>
            <person name="Nadalig T."/>
            <person name="Sancelme M."/>
            <person name="Vuilleumier S."/>
            <person name="Grigoriev I.V."/>
            <person name="Amato P."/>
            <person name="Bringel F."/>
        </authorList>
    </citation>
    <scope>NUCLEOTIDE SEQUENCE</scope>
    <source>
        <strain evidence="12">PDD-24b-2</strain>
    </source>
</reference>
<evidence type="ECO:0000256" key="4">
    <source>
        <dbReference type="ARBA" id="ARBA00022723"/>
    </source>
</evidence>
<dbReference type="Gene3D" id="1.25.40.90">
    <property type="match status" value="1"/>
</dbReference>
<evidence type="ECO:0000256" key="2">
    <source>
        <dbReference type="ARBA" id="ARBA00008597"/>
    </source>
</evidence>
<dbReference type="SMART" id="SM00288">
    <property type="entry name" value="VHS"/>
    <property type="match status" value="1"/>
</dbReference>
<dbReference type="GO" id="GO:0008270">
    <property type="term" value="F:zinc ion binding"/>
    <property type="evidence" value="ECO:0007669"/>
    <property type="project" value="UniProtKB-KW"/>
</dbReference>
<dbReference type="Proteomes" id="UP001164286">
    <property type="component" value="Unassembled WGS sequence"/>
</dbReference>
<dbReference type="CDD" id="cd21385">
    <property type="entry name" value="GAT_Vps27"/>
    <property type="match status" value="1"/>
</dbReference>
<dbReference type="InterPro" id="IPR013083">
    <property type="entry name" value="Znf_RING/FYVE/PHD"/>
</dbReference>
<dbReference type="InterPro" id="IPR008942">
    <property type="entry name" value="ENTH_VHS"/>
</dbReference>
<dbReference type="GeneID" id="77726019"/>
<dbReference type="SUPFAM" id="SSF57903">
    <property type="entry name" value="FYVE/PHD zinc finger"/>
    <property type="match status" value="1"/>
</dbReference>
<dbReference type="GO" id="GO:0005769">
    <property type="term" value="C:early endosome"/>
    <property type="evidence" value="ECO:0007669"/>
    <property type="project" value="TreeGrafter"/>
</dbReference>
<dbReference type="InterPro" id="IPR017073">
    <property type="entry name" value="HGS/VPS27"/>
</dbReference>
<dbReference type="Pfam" id="PF23625">
    <property type="entry name" value="UIM_2"/>
    <property type="match status" value="1"/>
</dbReference>
<dbReference type="Pfam" id="PF01363">
    <property type="entry name" value="FYVE"/>
    <property type="match status" value="1"/>
</dbReference>
<evidence type="ECO:0000256" key="7">
    <source>
        <dbReference type="ARBA" id="ARBA00022833"/>
    </source>
</evidence>
<dbReference type="Pfam" id="PF02809">
    <property type="entry name" value="UIM"/>
    <property type="match status" value="1"/>
</dbReference>
<dbReference type="InterPro" id="IPR011011">
    <property type="entry name" value="Znf_FYVE_PHD"/>
</dbReference>
<dbReference type="AlphaFoldDB" id="A0AA38LVL3"/>
<feature type="compositionally biased region" description="Polar residues" evidence="9">
    <location>
        <begin position="601"/>
        <end position="619"/>
    </location>
</feature>
<sequence length="688" mass="76228">MSWLGWGASTNPLYEELVEKACSPLNLPYPQSENIADSLEVTDMIRSKAVQPKPAMQSLKRRVGSTNGRVQMYGIGLVDTCIKNGGDHFLGEIASKEFVDEMSRVIKAPTTSPEAKQMAMKYFQQWAIAFQPKRELSFFVDVYNELKNSGVDFPPPPAQTSSHLLTTTTAPQWQDSDVCMRCRTAFTFTNRKHHCRNCGLVFDQACSSKTLPLPLFGITTPVRVCESCFVKCGGNKVAAPSGPAPAIPKGRTMRSKEDFDADLQRAIELSLADNKEAGPSFAMGSEPPLARSRQTVEDDDEELRMAIEASLRDAERARPSAPNGYDEPEYRPLPTFDLAPRETETILTFSNTLDQMAAYGERDLRRFPHAHVLYEQAYGIGGKLHRNVEEKTTKQQMLAEMQDKLSQAVGLYGQILDGQQAYTAQKLQEQQQRQYAQQQQSYGQYNPYQPQPPQQAGYDPRYAPPAQTNGYGYAPPSQAYQPPAATASGLYPAMPPQGGMYPTQPQGQAQYGYQPQYSPAAQAWQGQAAPQQYQPQQQYQPPQQQQYAHQPPLERHSSIRSFVPSFSAGPSAPPVDMSTHPIASPSSAKSALPTHGLPGPNGSSYTSPSVTNGQLPQVSPQKQQYHQLPQPQQPQQQQPQHVYYDASFPPAPAAVFPDAPQSEFEQPQHSQTQGVEKQEKEEALLIEL</sequence>
<evidence type="ECO:0000256" key="1">
    <source>
        <dbReference type="ARBA" id="ARBA00004125"/>
    </source>
</evidence>
<name>A0AA38LVL3_9TREE</name>
<evidence type="ECO:0000313" key="13">
    <source>
        <dbReference type="Proteomes" id="UP001164286"/>
    </source>
</evidence>
<dbReference type="CDD" id="cd16979">
    <property type="entry name" value="VHS_Vps27"/>
    <property type="match status" value="1"/>
</dbReference>
<dbReference type="Pfam" id="PF00790">
    <property type="entry name" value="VHS"/>
    <property type="match status" value="1"/>
</dbReference>
<feature type="domain" description="FYVE-type" evidence="10">
    <location>
        <begin position="173"/>
        <end position="233"/>
    </location>
</feature>
<dbReference type="GO" id="GO:0007034">
    <property type="term" value="P:vacuolar transport"/>
    <property type="evidence" value="ECO:0007669"/>
    <property type="project" value="UniProtKB-ARBA"/>
</dbReference>
<gene>
    <name evidence="12" type="ORF">MKK02DRAFT_23965</name>
</gene>
<evidence type="ECO:0000259" key="11">
    <source>
        <dbReference type="PROSITE" id="PS50179"/>
    </source>
</evidence>
<keyword evidence="7" id="KW-0862">Zinc</keyword>
<dbReference type="GO" id="GO:0035091">
    <property type="term" value="F:phosphatidylinositol binding"/>
    <property type="evidence" value="ECO:0007669"/>
    <property type="project" value="InterPro"/>
</dbReference>
<feature type="domain" description="VHS" evidence="11">
    <location>
        <begin position="25"/>
        <end position="154"/>
    </location>
</feature>
<dbReference type="InterPro" id="IPR017455">
    <property type="entry name" value="Znf_FYVE-rel"/>
</dbReference>
<keyword evidence="6 8" id="KW-0863">Zinc-finger</keyword>
<evidence type="ECO:0000256" key="9">
    <source>
        <dbReference type="SAM" id="MobiDB-lite"/>
    </source>
</evidence>
<dbReference type="SMART" id="SM00064">
    <property type="entry name" value="FYVE"/>
    <property type="match status" value="1"/>
</dbReference>
<dbReference type="GO" id="GO:0010008">
    <property type="term" value="C:endosome membrane"/>
    <property type="evidence" value="ECO:0007669"/>
    <property type="project" value="UniProtKB-SubCell"/>
</dbReference>
<evidence type="ECO:0000259" key="10">
    <source>
        <dbReference type="PROSITE" id="PS50178"/>
    </source>
</evidence>
<dbReference type="Gene3D" id="1.20.5.1940">
    <property type="match status" value="1"/>
</dbReference>
<dbReference type="RefSeq" id="XP_052947262.1">
    <property type="nucleotide sequence ID" value="XM_053086818.1"/>
</dbReference>
<feature type="compositionally biased region" description="Low complexity" evidence="9">
    <location>
        <begin position="522"/>
        <end position="551"/>
    </location>
</feature>
<feature type="region of interest" description="Disordered" evidence="9">
    <location>
        <begin position="433"/>
        <end position="491"/>
    </location>
</feature>
<feature type="compositionally biased region" description="Low complexity" evidence="9">
    <location>
        <begin position="473"/>
        <end position="488"/>
    </location>
</feature>
<evidence type="ECO:0000256" key="8">
    <source>
        <dbReference type="PROSITE-ProRule" id="PRU00091"/>
    </source>
</evidence>
<dbReference type="InterPro" id="IPR002014">
    <property type="entry name" value="VHS_dom"/>
</dbReference>
<dbReference type="PROSITE" id="PS50179">
    <property type="entry name" value="VHS"/>
    <property type="match status" value="1"/>
</dbReference>
<dbReference type="SUPFAM" id="SSF48464">
    <property type="entry name" value="ENTH/VHS domain"/>
    <property type="match status" value="1"/>
</dbReference>